<comment type="similarity">
    <text evidence="2 13">Belongs to the OXA1/ALB3/YidC family. Type 1 subfamily.</text>
</comment>
<dbReference type="HAMAP" id="MF_01810">
    <property type="entry name" value="YidC_type1"/>
    <property type="match status" value="1"/>
</dbReference>
<dbReference type="PANTHER" id="PTHR12428">
    <property type="entry name" value="OXA1"/>
    <property type="match status" value="1"/>
</dbReference>
<evidence type="ECO:0000256" key="1">
    <source>
        <dbReference type="ARBA" id="ARBA00004429"/>
    </source>
</evidence>
<dbReference type="Proteomes" id="UP001238163">
    <property type="component" value="Unassembled WGS sequence"/>
</dbReference>
<feature type="transmembrane region" description="Helical" evidence="13">
    <location>
        <begin position="475"/>
        <end position="495"/>
    </location>
</feature>
<keyword evidence="9 13" id="KW-0472">Membrane</keyword>
<keyword evidence="8 13" id="KW-1133">Transmembrane helix</keyword>
<evidence type="ECO:0000256" key="14">
    <source>
        <dbReference type="SAM" id="MobiDB-lite"/>
    </source>
</evidence>
<dbReference type="EMBL" id="JAUSVL010000001">
    <property type="protein sequence ID" value="MDQ0288993.1"/>
    <property type="molecule type" value="Genomic_DNA"/>
</dbReference>
<dbReference type="PANTHER" id="PTHR12428:SF65">
    <property type="entry name" value="CYTOCHROME C OXIDASE ASSEMBLY PROTEIN COX18, MITOCHONDRIAL"/>
    <property type="match status" value="1"/>
</dbReference>
<dbReference type="GO" id="GO:0032977">
    <property type="term" value="F:membrane insertase activity"/>
    <property type="evidence" value="ECO:0007669"/>
    <property type="project" value="InterPro"/>
</dbReference>
<feature type="transmembrane region" description="Helical" evidence="13">
    <location>
        <begin position="410"/>
        <end position="431"/>
    </location>
</feature>
<evidence type="ECO:0000313" key="17">
    <source>
        <dbReference type="EMBL" id="MDQ0288993.1"/>
    </source>
</evidence>
<dbReference type="AlphaFoldDB" id="A0AAE3VEG1"/>
<name>A0AAE3VEG1_9BACT</name>
<comment type="subunit">
    <text evidence="13">Interacts with the Sec translocase complex via SecD. Specifically interacts with transmembrane segments of nascent integral membrane proteins during membrane integration.</text>
</comment>
<feature type="transmembrane region" description="Helical" evidence="13">
    <location>
        <begin position="6"/>
        <end position="25"/>
    </location>
</feature>
<dbReference type="CDD" id="cd20070">
    <property type="entry name" value="5TM_YidC_Alb3"/>
    <property type="match status" value="1"/>
</dbReference>
<comment type="subcellular location">
    <subcellularLocation>
        <location evidence="1">Cell inner membrane</location>
        <topology evidence="1">Multi-pass membrane protein</topology>
    </subcellularLocation>
    <subcellularLocation>
        <location evidence="13">Cell membrane</location>
        <topology evidence="13">Multi-pass membrane protein</topology>
    </subcellularLocation>
</comment>
<dbReference type="GO" id="GO:0015031">
    <property type="term" value="P:protein transport"/>
    <property type="evidence" value="ECO:0007669"/>
    <property type="project" value="UniProtKB-KW"/>
</dbReference>
<dbReference type="InterPro" id="IPR028053">
    <property type="entry name" value="Membr_insert_YidC_N"/>
</dbReference>
<keyword evidence="6 13" id="KW-0812">Transmembrane</keyword>
<dbReference type="InterPro" id="IPR019998">
    <property type="entry name" value="Membr_insert_YidC"/>
</dbReference>
<comment type="function">
    <text evidence="13">Required for the insertion and/or proper folding and/or complex formation of integral membrane proteins into the membrane. Involved in integration of membrane proteins that insert both dependently and independently of the Sec translocase complex, as well as at least some lipoproteins. Aids folding of multispanning membrane proteins.</text>
</comment>
<evidence type="ECO:0000256" key="3">
    <source>
        <dbReference type="ARBA" id="ARBA00015325"/>
    </source>
</evidence>
<reference evidence="17" key="1">
    <citation type="submission" date="2023-07" db="EMBL/GenBank/DDBJ databases">
        <title>Genomic Encyclopedia of Type Strains, Phase IV (KMG-IV): sequencing the most valuable type-strain genomes for metagenomic binning, comparative biology and taxonomic classification.</title>
        <authorList>
            <person name="Goeker M."/>
        </authorList>
    </citation>
    <scope>NUCLEOTIDE SEQUENCE</scope>
    <source>
        <strain evidence="17">DSM 24202</strain>
    </source>
</reference>
<feature type="domain" description="Membrane insertase YidC/Oxa/ALB C-terminal" evidence="15">
    <location>
        <begin position="412"/>
        <end position="597"/>
    </location>
</feature>
<evidence type="ECO:0000313" key="18">
    <source>
        <dbReference type="Proteomes" id="UP001238163"/>
    </source>
</evidence>
<keyword evidence="10 13" id="KW-0143">Chaperone</keyword>
<proteinExistence type="inferred from homology"/>
<evidence type="ECO:0000259" key="16">
    <source>
        <dbReference type="Pfam" id="PF14849"/>
    </source>
</evidence>
<evidence type="ECO:0000256" key="6">
    <source>
        <dbReference type="ARBA" id="ARBA00022692"/>
    </source>
</evidence>
<dbReference type="CDD" id="cd19961">
    <property type="entry name" value="EcYidC-like_peri"/>
    <property type="match status" value="1"/>
</dbReference>
<gene>
    <name evidence="13" type="primary">yidC</name>
    <name evidence="17" type="ORF">J3R75_001100</name>
</gene>
<dbReference type="GO" id="GO:0051205">
    <property type="term" value="P:protein insertion into membrane"/>
    <property type="evidence" value="ECO:0007669"/>
    <property type="project" value="TreeGrafter"/>
</dbReference>
<protein>
    <recommendedName>
        <fullName evidence="3 13">Membrane protein insertase YidC</fullName>
    </recommendedName>
    <alternativeName>
        <fullName evidence="12 13">Foldase YidC</fullName>
    </alternativeName>
    <alternativeName>
        <fullName evidence="11 13">Membrane integrase YidC</fullName>
    </alternativeName>
    <alternativeName>
        <fullName evidence="13">Membrane protein YidC</fullName>
    </alternativeName>
</protein>
<keyword evidence="5 13" id="KW-1003">Cell membrane</keyword>
<dbReference type="InterPro" id="IPR047196">
    <property type="entry name" value="YidC_ALB_C"/>
</dbReference>
<keyword evidence="4 13" id="KW-0813">Transport</keyword>
<feature type="domain" description="Membrane insertase YidC N-terminal" evidence="16">
    <location>
        <begin position="166"/>
        <end position="375"/>
    </location>
</feature>
<feature type="region of interest" description="Disordered" evidence="14">
    <location>
        <begin position="32"/>
        <end position="73"/>
    </location>
</feature>
<dbReference type="InterPro" id="IPR028055">
    <property type="entry name" value="YidC/Oxa/ALB_C"/>
</dbReference>
<dbReference type="NCBIfam" id="TIGR03592">
    <property type="entry name" value="yidC_oxa1_cterm"/>
    <property type="match status" value="1"/>
</dbReference>
<keyword evidence="18" id="KW-1185">Reference proteome</keyword>
<comment type="caution">
    <text evidence="17">The sequence shown here is derived from an EMBL/GenBank/DDBJ whole genome shotgun (WGS) entry which is preliminary data.</text>
</comment>
<organism evidence="17 18">
    <name type="scientific">Oligosphaera ethanolica</name>
    <dbReference type="NCBI Taxonomy" id="760260"/>
    <lineage>
        <taxon>Bacteria</taxon>
        <taxon>Pseudomonadati</taxon>
        <taxon>Lentisphaerota</taxon>
        <taxon>Oligosphaeria</taxon>
        <taxon>Oligosphaerales</taxon>
        <taxon>Oligosphaeraceae</taxon>
        <taxon>Oligosphaera</taxon>
    </lineage>
</organism>
<dbReference type="InterPro" id="IPR001708">
    <property type="entry name" value="YidC/ALB3/OXA1/COX18"/>
</dbReference>
<keyword evidence="7 13" id="KW-0653">Protein transport</keyword>
<evidence type="ECO:0000256" key="2">
    <source>
        <dbReference type="ARBA" id="ARBA00010527"/>
    </source>
</evidence>
<evidence type="ECO:0000256" key="10">
    <source>
        <dbReference type="ARBA" id="ARBA00023186"/>
    </source>
</evidence>
<evidence type="ECO:0000256" key="9">
    <source>
        <dbReference type="ARBA" id="ARBA00023136"/>
    </source>
</evidence>
<evidence type="ECO:0000256" key="4">
    <source>
        <dbReference type="ARBA" id="ARBA00022448"/>
    </source>
</evidence>
<evidence type="ECO:0000256" key="7">
    <source>
        <dbReference type="ARBA" id="ARBA00022927"/>
    </source>
</evidence>
<evidence type="ECO:0000256" key="5">
    <source>
        <dbReference type="ARBA" id="ARBA00022475"/>
    </source>
</evidence>
<evidence type="ECO:0000259" key="15">
    <source>
        <dbReference type="Pfam" id="PF02096"/>
    </source>
</evidence>
<accession>A0AAE3VEG1</accession>
<dbReference type="GO" id="GO:0005886">
    <property type="term" value="C:plasma membrane"/>
    <property type="evidence" value="ECO:0007669"/>
    <property type="project" value="UniProtKB-SubCell"/>
</dbReference>
<feature type="compositionally biased region" description="Low complexity" evidence="14">
    <location>
        <begin position="49"/>
        <end position="73"/>
    </location>
</feature>
<evidence type="ECO:0000256" key="11">
    <source>
        <dbReference type="ARBA" id="ARBA00033245"/>
    </source>
</evidence>
<dbReference type="Gene3D" id="2.70.98.90">
    <property type="match status" value="1"/>
</dbReference>
<feature type="transmembrane region" description="Helical" evidence="13">
    <location>
        <begin position="564"/>
        <end position="587"/>
    </location>
</feature>
<feature type="region of interest" description="Disordered" evidence="14">
    <location>
        <begin position="234"/>
        <end position="257"/>
    </location>
</feature>
<dbReference type="Pfam" id="PF14849">
    <property type="entry name" value="YidC_periplas"/>
    <property type="match status" value="1"/>
</dbReference>
<evidence type="ECO:0000256" key="8">
    <source>
        <dbReference type="ARBA" id="ARBA00022989"/>
    </source>
</evidence>
<dbReference type="PRINTS" id="PR01900">
    <property type="entry name" value="YIDCPROTEIN"/>
</dbReference>
<dbReference type="RefSeq" id="WP_307260334.1">
    <property type="nucleotide sequence ID" value="NZ_JAUSVL010000001.1"/>
</dbReference>
<dbReference type="Pfam" id="PF02096">
    <property type="entry name" value="60KD_IMP"/>
    <property type="match status" value="1"/>
</dbReference>
<sequence length="609" mass="66233">MKYDKVTILGVAGCVLAFILLMYLAPRPQLPPPASNSDQQTTVLPDMTPPAGAAATAATDGTTPADPAAPADPAGAAAVAAPVVASPAGVPGAPRLWPDAAGVPLPLIRPGESVASIDSLGGGMTRVVLENYFQDKPRRGDAEPSSVVLGNHDAPFLALDASAAGLSFNGAQAENANGDVQLSRTSLDGRLTLTETWSADPDNSYQYRYTLRIRNLTDSAITLDGLLLEGGSLPPSISPDRKAGRGESSGGAAVSVQGEKHARMLGMKDLVKMSPVDRQQLLQTPVAWTAVHSKYFLFHIWQSSGLFAGVDAATAPSAHQEGVPTEQHGRYRLRLRLPAVELPPAGDQEWTFNAYAGPKNFKRLHALGNGVDTIMEMDRFFFFRPAWMGFLSRMLLEGMVWISGLFPPSIGYGMGVICLTLLVKLLFWPLTHKSTVSMRKMQALQPQLKELREKYKDDAQKMYRKQQELFKENKVSQLGGCLPMLLQIPVFFALFNTFRNAVELRHAGFLWAADLSLPDTLAFSPDFLPIRPFAILMGATMYWQQKMTPSADPNQAKMMNMMSLFFIVLFYGMPSALTLYMAVNYLLTIGQTVITRKMEKTSPVPAVAK</sequence>
<evidence type="ECO:0000256" key="12">
    <source>
        <dbReference type="ARBA" id="ARBA00033342"/>
    </source>
</evidence>
<evidence type="ECO:0000256" key="13">
    <source>
        <dbReference type="HAMAP-Rule" id="MF_01810"/>
    </source>
</evidence>
<dbReference type="InterPro" id="IPR038221">
    <property type="entry name" value="YidC_periplasmic_sf"/>
</dbReference>
<dbReference type="PRINTS" id="PR00701">
    <property type="entry name" value="60KDINNERMP"/>
</dbReference>